<protein>
    <submittedName>
        <fullName evidence="2">Prepilin-type cleavage/methylation-like protein</fullName>
    </submittedName>
</protein>
<dbReference type="eggNOG" id="COG2165">
    <property type="taxonomic scope" value="Bacteria"/>
</dbReference>
<feature type="transmembrane region" description="Helical" evidence="1">
    <location>
        <begin position="23"/>
        <end position="44"/>
    </location>
</feature>
<keyword evidence="1" id="KW-0472">Membrane</keyword>
<keyword evidence="3" id="KW-1185">Reference proteome</keyword>
<gene>
    <name evidence="2" type="ordered locus">Celf_1999</name>
</gene>
<name>F4H082_CELFA</name>
<dbReference type="Proteomes" id="UP000008460">
    <property type="component" value="Chromosome"/>
</dbReference>
<dbReference type="NCBIfam" id="TIGR02532">
    <property type="entry name" value="IV_pilin_GFxxxE"/>
    <property type="match status" value="1"/>
</dbReference>
<dbReference type="EMBL" id="CP002666">
    <property type="protein sequence ID" value="AEE46129.1"/>
    <property type="molecule type" value="Genomic_DNA"/>
</dbReference>
<sequence length="220" mass="23700">MRDVLRQVRDPRTREEGMTLTEMLVSMIVFAIAMVMVASAAILVMRTTDEARQSAATVTELRQAVAVIDRQVRSGNVLFSPANEPGFVASCQAVGSNAGTCMRIFTQSNGDEKCVQWQVVDDGTGAGLAILRMRSWEVDWQTGGVVSAWSTVARDLRLTSSAPPFTLLGAATPYKERALQLHVVAVDERSGKDVAVDSTLTGRNTSYGYDSGQCTPVPPA</sequence>
<dbReference type="AlphaFoldDB" id="F4H082"/>
<dbReference type="Pfam" id="PF07963">
    <property type="entry name" value="N_methyl"/>
    <property type="match status" value="1"/>
</dbReference>
<reference evidence="2 3" key="1">
    <citation type="submission" date="2011-04" db="EMBL/GenBank/DDBJ databases">
        <title>Complete sequence of Cellulomonas fimi ATCC 484.</title>
        <authorList>
            <consortium name="US DOE Joint Genome Institute"/>
            <person name="Lucas S."/>
            <person name="Han J."/>
            <person name="Lapidus A."/>
            <person name="Cheng J.-F."/>
            <person name="Goodwin L."/>
            <person name="Pitluck S."/>
            <person name="Peters L."/>
            <person name="Chertkov O."/>
            <person name="Detter J.C."/>
            <person name="Han C."/>
            <person name="Tapia R."/>
            <person name="Land M."/>
            <person name="Hauser L."/>
            <person name="Kyrpides N."/>
            <person name="Ivanova N."/>
            <person name="Ovchinnikova G."/>
            <person name="Pagani I."/>
            <person name="Mead D."/>
            <person name="Brumm P."/>
            <person name="Woyke T."/>
        </authorList>
    </citation>
    <scope>NUCLEOTIDE SEQUENCE [LARGE SCALE GENOMIC DNA]</scope>
    <source>
        <strain evidence="3">ATCC 484 / DSM 20113 / JCM 1341 / NBRC 15513 / NCIMB 8980 / NCTC 7547</strain>
    </source>
</reference>
<dbReference type="RefSeq" id="WP_013771155.1">
    <property type="nucleotide sequence ID" value="NC_015514.1"/>
</dbReference>
<proteinExistence type="predicted"/>
<dbReference type="STRING" id="590998.Celf_1999"/>
<dbReference type="HOGENOM" id="CLU_1340821_0_0_11"/>
<keyword evidence="1" id="KW-1133">Transmembrane helix</keyword>
<dbReference type="KEGG" id="cfi:Celf_1999"/>
<organism evidence="2 3">
    <name type="scientific">Cellulomonas fimi (strain ATCC 484 / DSM 20113 / JCM 1341 / CCUG 24087 / LMG 16345 / NBRC 15513 / NCIMB 8980 / NCTC 7547 / NRS-133)</name>
    <dbReference type="NCBI Taxonomy" id="590998"/>
    <lineage>
        <taxon>Bacteria</taxon>
        <taxon>Bacillati</taxon>
        <taxon>Actinomycetota</taxon>
        <taxon>Actinomycetes</taxon>
        <taxon>Micrococcales</taxon>
        <taxon>Cellulomonadaceae</taxon>
        <taxon>Cellulomonas</taxon>
    </lineage>
</organism>
<evidence type="ECO:0000313" key="3">
    <source>
        <dbReference type="Proteomes" id="UP000008460"/>
    </source>
</evidence>
<dbReference type="InterPro" id="IPR012902">
    <property type="entry name" value="N_methyl_site"/>
</dbReference>
<evidence type="ECO:0000313" key="2">
    <source>
        <dbReference type="EMBL" id="AEE46129.1"/>
    </source>
</evidence>
<evidence type="ECO:0000256" key="1">
    <source>
        <dbReference type="SAM" id="Phobius"/>
    </source>
</evidence>
<keyword evidence="1" id="KW-0812">Transmembrane</keyword>
<accession>F4H082</accession>